<reference evidence="16" key="1">
    <citation type="submission" date="2025-08" db="UniProtKB">
        <authorList>
            <consortium name="RefSeq"/>
        </authorList>
    </citation>
    <scope>IDENTIFICATION</scope>
    <source>
        <tissue evidence="16">Muscle</tissue>
    </source>
</reference>
<sequence length="563" mass="63429">MRKKTAYGAVTFGFDVNCCVATCNTMGGQALADTYGHIPNYMQGLLGTLPSTDENDKFIFLRERLTKKLKSASDEPLIGTWKLENMSSKLDLSTKAVFPGKSLNPPVDSFYDLSNMTLRVVTVKDAPFVVDNPDYKPDDPNSLRYTGYCIDLLLRLQEMLNFQFTVSLSATYGRQDHQTGFWSGLVKELMEERADVGLGAFTINYERQQVISFTKPFFDLGLTILIPRYNPAVQKDVFAFLSPFEPLLWAVILVALCGTSVVLVICSNCTPEGVQRRRMLKDHRKHCAIRQELNVAPMGIFHALWLGFSSLVNQSIDPGRLQFPTRITLAVWWISTIVLVSAYTAKLASVMTVERSDKEVSSLEELVHDSNMEYGCVENTSTVDFFEKHEMLLYREAFQEMQKRGSFVSSFHGGIKKVRDSFNIPRGTPGRFALIGDSPILTFATEQEPCNIETTGRLFGAQNYGLGLQKNSPYEKHFSLGILSLREEGFFETLYRRWFVGICSSPGKGSQATNNRQLDLWSMVGVFYCLLIGIGVAAVMVVVDWLRYMWCRTKLACEVNKSQ</sequence>
<feature type="domain" description="Ionotropic glutamate receptor L-glutamate and glycine-binding" evidence="14">
    <location>
        <begin position="127"/>
        <end position="191"/>
    </location>
</feature>
<keyword evidence="10" id="KW-1071">Ligand-gated ion channel</keyword>
<evidence type="ECO:0000259" key="13">
    <source>
        <dbReference type="SMART" id="SM00079"/>
    </source>
</evidence>
<keyword evidence="6" id="KW-0406">Ion transport</keyword>
<dbReference type="Proteomes" id="UP000694941">
    <property type="component" value="Unplaced"/>
</dbReference>
<keyword evidence="8" id="KW-0675">Receptor</keyword>
<dbReference type="InterPro" id="IPR001320">
    <property type="entry name" value="Iontro_rcpt_C"/>
</dbReference>
<dbReference type="PANTHER" id="PTHR18966">
    <property type="entry name" value="IONOTROPIC GLUTAMATE RECEPTOR"/>
    <property type="match status" value="1"/>
</dbReference>
<evidence type="ECO:0000256" key="2">
    <source>
        <dbReference type="ARBA" id="ARBA00008685"/>
    </source>
</evidence>
<keyword evidence="11" id="KW-0407">Ion channel</keyword>
<evidence type="ECO:0000259" key="14">
    <source>
        <dbReference type="SMART" id="SM00918"/>
    </source>
</evidence>
<comment type="subcellular location">
    <subcellularLocation>
        <location evidence="1">Membrane</location>
        <topology evidence="1">Multi-pass membrane protein</topology>
    </subcellularLocation>
</comment>
<evidence type="ECO:0000256" key="5">
    <source>
        <dbReference type="ARBA" id="ARBA00022989"/>
    </source>
</evidence>
<feature type="transmembrane region" description="Helical" evidence="12">
    <location>
        <begin position="247"/>
        <end position="266"/>
    </location>
</feature>
<keyword evidence="9" id="KW-0325">Glycoprotein</keyword>
<evidence type="ECO:0000256" key="7">
    <source>
        <dbReference type="ARBA" id="ARBA00023136"/>
    </source>
</evidence>
<dbReference type="InterPro" id="IPR015683">
    <property type="entry name" value="Ionotropic_Glu_rcpt"/>
</dbReference>
<feature type="non-terminal residue" evidence="16">
    <location>
        <position position="563"/>
    </location>
</feature>
<keyword evidence="7 12" id="KW-0472">Membrane</keyword>
<dbReference type="Gene3D" id="1.10.287.70">
    <property type="match status" value="1"/>
</dbReference>
<keyword evidence="5 12" id="KW-1133">Transmembrane helix</keyword>
<dbReference type="InterPro" id="IPR019594">
    <property type="entry name" value="Glu/Gly-bd"/>
</dbReference>
<feature type="transmembrane region" description="Helical" evidence="12">
    <location>
        <begin position="327"/>
        <end position="345"/>
    </location>
</feature>
<dbReference type="SMART" id="SM00079">
    <property type="entry name" value="PBPe"/>
    <property type="match status" value="1"/>
</dbReference>
<dbReference type="SMART" id="SM00918">
    <property type="entry name" value="Lig_chan-Glu_bd"/>
    <property type="match status" value="1"/>
</dbReference>
<keyword evidence="3" id="KW-0813">Transport</keyword>
<evidence type="ECO:0000313" key="16">
    <source>
        <dbReference type="RefSeq" id="XP_022256516.1"/>
    </source>
</evidence>
<comment type="similarity">
    <text evidence="2">Belongs to the glutamate-gated ion channel (TC 1.A.10.1) family.</text>
</comment>
<evidence type="ECO:0000256" key="10">
    <source>
        <dbReference type="ARBA" id="ARBA00023286"/>
    </source>
</evidence>
<feature type="transmembrane region" description="Helical" evidence="12">
    <location>
        <begin position="287"/>
        <end position="307"/>
    </location>
</feature>
<dbReference type="Pfam" id="PF10613">
    <property type="entry name" value="Lig_chan-Glu_bd"/>
    <property type="match status" value="1"/>
</dbReference>
<name>A0ABM1TKW0_LIMPO</name>
<evidence type="ECO:0000256" key="4">
    <source>
        <dbReference type="ARBA" id="ARBA00022692"/>
    </source>
</evidence>
<evidence type="ECO:0000256" key="11">
    <source>
        <dbReference type="ARBA" id="ARBA00023303"/>
    </source>
</evidence>
<evidence type="ECO:0000256" key="1">
    <source>
        <dbReference type="ARBA" id="ARBA00004141"/>
    </source>
</evidence>
<dbReference type="RefSeq" id="XP_022256516.1">
    <property type="nucleotide sequence ID" value="XM_022400808.1"/>
</dbReference>
<gene>
    <name evidence="16" type="primary">LOC106472205</name>
</gene>
<organism evidence="15 16">
    <name type="scientific">Limulus polyphemus</name>
    <name type="common">Atlantic horseshoe crab</name>
    <dbReference type="NCBI Taxonomy" id="6850"/>
    <lineage>
        <taxon>Eukaryota</taxon>
        <taxon>Metazoa</taxon>
        <taxon>Ecdysozoa</taxon>
        <taxon>Arthropoda</taxon>
        <taxon>Chelicerata</taxon>
        <taxon>Merostomata</taxon>
        <taxon>Xiphosura</taxon>
        <taxon>Limulidae</taxon>
        <taxon>Limulus</taxon>
    </lineage>
</organism>
<evidence type="ECO:0000313" key="15">
    <source>
        <dbReference type="Proteomes" id="UP000694941"/>
    </source>
</evidence>
<evidence type="ECO:0000256" key="3">
    <source>
        <dbReference type="ARBA" id="ARBA00022448"/>
    </source>
</evidence>
<keyword evidence="4 12" id="KW-0812">Transmembrane</keyword>
<accession>A0ABM1TKW0</accession>
<protein>
    <submittedName>
        <fullName evidence="16">Glutamate receptor ionotropic, kainate 2-like</fullName>
    </submittedName>
</protein>
<keyword evidence="15" id="KW-1185">Reference proteome</keyword>
<evidence type="ECO:0000256" key="6">
    <source>
        <dbReference type="ARBA" id="ARBA00023065"/>
    </source>
</evidence>
<dbReference type="Pfam" id="PF00060">
    <property type="entry name" value="Lig_chan"/>
    <property type="match status" value="1"/>
</dbReference>
<evidence type="ECO:0000256" key="12">
    <source>
        <dbReference type="SAM" id="Phobius"/>
    </source>
</evidence>
<dbReference type="GeneID" id="106472205"/>
<evidence type="ECO:0000256" key="8">
    <source>
        <dbReference type="ARBA" id="ARBA00023170"/>
    </source>
</evidence>
<feature type="transmembrane region" description="Helical" evidence="12">
    <location>
        <begin position="520"/>
        <end position="543"/>
    </location>
</feature>
<proteinExistence type="inferred from homology"/>
<dbReference type="SUPFAM" id="SSF53850">
    <property type="entry name" value="Periplasmic binding protein-like II"/>
    <property type="match status" value="1"/>
</dbReference>
<evidence type="ECO:0000256" key="9">
    <source>
        <dbReference type="ARBA" id="ARBA00023180"/>
    </source>
</evidence>
<feature type="domain" description="Ionotropic glutamate receptor C-terminal" evidence="13">
    <location>
        <begin position="117"/>
        <end position="501"/>
    </location>
</feature>
<dbReference type="Gene3D" id="3.40.190.10">
    <property type="entry name" value="Periplasmic binding protein-like II"/>
    <property type="match status" value="2"/>
</dbReference>